<comment type="caution">
    <text evidence="1">The sequence shown here is derived from an EMBL/GenBank/DDBJ whole genome shotgun (WGS) entry which is preliminary data.</text>
</comment>
<keyword evidence="2" id="KW-1185">Reference proteome</keyword>
<dbReference type="Proteomes" id="UP000535937">
    <property type="component" value="Unassembled WGS sequence"/>
</dbReference>
<gene>
    <name evidence="1" type="ORF">FHS09_004309</name>
</gene>
<dbReference type="EMBL" id="JACHWZ010000030">
    <property type="protein sequence ID" value="MBB3063451.1"/>
    <property type="molecule type" value="Genomic_DNA"/>
</dbReference>
<dbReference type="RefSeq" id="WP_183463636.1">
    <property type="nucleotide sequence ID" value="NZ_JACHWZ010000030.1"/>
</dbReference>
<accession>A0A7W4WFV9</accession>
<evidence type="ECO:0000313" key="1">
    <source>
        <dbReference type="EMBL" id="MBB3063451.1"/>
    </source>
</evidence>
<organism evidence="1 2">
    <name type="scientific">Microbulbifer rhizosphaerae</name>
    <dbReference type="NCBI Taxonomy" id="1562603"/>
    <lineage>
        <taxon>Bacteria</taxon>
        <taxon>Pseudomonadati</taxon>
        <taxon>Pseudomonadota</taxon>
        <taxon>Gammaproteobacteria</taxon>
        <taxon>Cellvibrionales</taxon>
        <taxon>Microbulbiferaceae</taxon>
        <taxon>Microbulbifer</taxon>
    </lineage>
</organism>
<reference evidence="1 2" key="1">
    <citation type="submission" date="2020-08" db="EMBL/GenBank/DDBJ databases">
        <title>Genomic Encyclopedia of Type Strains, Phase III (KMG-III): the genomes of soil and plant-associated and newly described type strains.</title>
        <authorList>
            <person name="Whitman W."/>
        </authorList>
    </citation>
    <scope>NUCLEOTIDE SEQUENCE [LARGE SCALE GENOMIC DNA]</scope>
    <source>
        <strain evidence="1 2">CECT 8799</strain>
    </source>
</reference>
<name>A0A7W4WFV9_9GAMM</name>
<protein>
    <submittedName>
        <fullName evidence="1">Uncharacterized protein</fullName>
    </submittedName>
</protein>
<dbReference type="AlphaFoldDB" id="A0A7W4WFV9"/>
<sequence length="99" mass="11181">MRQWLLAAGLILPVAYSSGENSVLLLEVEGDSPTLSFCQLRFYEEDEGRLLCNWAVDFRYACFVPYPRNKILQAGSKITEPVVVGECDNGEPIIKLLHY</sequence>
<evidence type="ECO:0000313" key="2">
    <source>
        <dbReference type="Proteomes" id="UP000535937"/>
    </source>
</evidence>
<proteinExistence type="predicted"/>